<dbReference type="EMBL" id="CAADRA010005360">
    <property type="protein sequence ID" value="VFT88939.1"/>
    <property type="molecule type" value="Genomic_DNA"/>
</dbReference>
<protein>
    <submittedName>
        <fullName evidence="3">Aste57867_12084 protein</fullName>
    </submittedName>
</protein>
<gene>
    <name evidence="3" type="primary">Aste57867_12084</name>
    <name evidence="2" type="ORF">As57867_012039</name>
    <name evidence="3" type="ORF">ASTE57867_12084</name>
</gene>
<name>A0A485KV83_9STRA</name>
<reference evidence="3 4" key="1">
    <citation type="submission" date="2019-03" db="EMBL/GenBank/DDBJ databases">
        <authorList>
            <person name="Gaulin E."/>
            <person name="Dumas B."/>
        </authorList>
    </citation>
    <scope>NUCLEOTIDE SEQUENCE [LARGE SCALE GENOMIC DNA]</scope>
    <source>
        <strain evidence="3">CBS 568.67</strain>
    </source>
</reference>
<dbReference type="EMBL" id="VJMH01005339">
    <property type="protein sequence ID" value="KAF0697197.1"/>
    <property type="molecule type" value="Genomic_DNA"/>
</dbReference>
<accession>A0A485KV83</accession>
<keyword evidence="1" id="KW-0472">Membrane</keyword>
<keyword evidence="1" id="KW-1133">Transmembrane helix</keyword>
<organism evidence="3 4">
    <name type="scientific">Aphanomyces stellatus</name>
    <dbReference type="NCBI Taxonomy" id="120398"/>
    <lineage>
        <taxon>Eukaryota</taxon>
        <taxon>Sar</taxon>
        <taxon>Stramenopiles</taxon>
        <taxon>Oomycota</taxon>
        <taxon>Saprolegniomycetes</taxon>
        <taxon>Saprolegniales</taxon>
        <taxon>Verrucalvaceae</taxon>
        <taxon>Aphanomyces</taxon>
    </lineage>
</organism>
<proteinExistence type="predicted"/>
<evidence type="ECO:0000313" key="4">
    <source>
        <dbReference type="Proteomes" id="UP000332933"/>
    </source>
</evidence>
<evidence type="ECO:0000313" key="3">
    <source>
        <dbReference type="EMBL" id="VFT88939.1"/>
    </source>
</evidence>
<dbReference type="Proteomes" id="UP000332933">
    <property type="component" value="Unassembled WGS sequence"/>
</dbReference>
<evidence type="ECO:0000313" key="2">
    <source>
        <dbReference type="EMBL" id="KAF0697197.1"/>
    </source>
</evidence>
<reference evidence="2" key="2">
    <citation type="submission" date="2019-06" db="EMBL/GenBank/DDBJ databases">
        <title>Genomics analysis of Aphanomyces spp. identifies a new class of oomycete effector associated with host adaptation.</title>
        <authorList>
            <person name="Gaulin E."/>
        </authorList>
    </citation>
    <scope>NUCLEOTIDE SEQUENCE</scope>
    <source>
        <strain evidence="2">CBS 578.67</strain>
    </source>
</reference>
<sequence length="100" mass="10798">MLLLGGRNATPSIDVPLGRMIHEWIHRLCGNTMAALVAPEAIVSGVVVSVVAAVACAIVVGIVLLHGLTWPRTSHVLASDLLHRRRGLDKVDEKTQIWFS</sequence>
<keyword evidence="4" id="KW-1185">Reference proteome</keyword>
<evidence type="ECO:0000256" key="1">
    <source>
        <dbReference type="SAM" id="Phobius"/>
    </source>
</evidence>
<feature type="transmembrane region" description="Helical" evidence="1">
    <location>
        <begin position="41"/>
        <end position="65"/>
    </location>
</feature>
<keyword evidence="1" id="KW-0812">Transmembrane</keyword>
<dbReference type="AlphaFoldDB" id="A0A485KV83"/>